<reference evidence="2 3" key="1">
    <citation type="submission" date="2019-05" db="EMBL/GenBank/DDBJ databases">
        <title>Another draft genome of Portunus trituberculatus and its Hox gene families provides insights of decapod evolution.</title>
        <authorList>
            <person name="Jeong J.-H."/>
            <person name="Song I."/>
            <person name="Kim S."/>
            <person name="Choi T."/>
            <person name="Kim D."/>
            <person name="Ryu S."/>
            <person name="Kim W."/>
        </authorList>
    </citation>
    <scope>NUCLEOTIDE SEQUENCE [LARGE SCALE GENOMIC DNA]</scope>
    <source>
        <tissue evidence="2">Muscle</tissue>
    </source>
</reference>
<feature type="compositionally biased region" description="Basic and acidic residues" evidence="1">
    <location>
        <begin position="40"/>
        <end position="55"/>
    </location>
</feature>
<sequence>MWTVKKKSVTHFGAATGEETEGPDTRVLPGECDEVTAAKSDGRRRDCRGEREEQRVTGVSSHGTGGKGRGRGEGEELTHMLLNITTTFTGHSKKQKWTLLALVFGPTYVSARDYPPPMPAPTTPSLHLTPCQPPYKYLLRFHFSTR</sequence>
<dbReference type="EMBL" id="VSRR010016151">
    <property type="protein sequence ID" value="MPC58978.1"/>
    <property type="molecule type" value="Genomic_DNA"/>
</dbReference>
<protein>
    <submittedName>
        <fullName evidence="2">Uncharacterized protein</fullName>
    </submittedName>
</protein>
<feature type="region of interest" description="Disordered" evidence="1">
    <location>
        <begin position="1"/>
        <end position="74"/>
    </location>
</feature>
<proteinExistence type="predicted"/>
<evidence type="ECO:0000256" key="1">
    <source>
        <dbReference type="SAM" id="MobiDB-lite"/>
    </source>
</evidence>
<dbReference type="Proteomes" id="UP000324222">
    <property type="component" value="Unassembled WGS sequence"/>
</dbReference>
<keyword evidence="3" id="KW-1185">Reference proteome</keyword>
<comment type="caution">
    <text evidence="2">The sequence shown here is derived from an EMBL/GenBank/DDBJ whole genome shotgun (WGS) entry which is preliminary data.</text>
</comment>
<gene>
    <name evidence="2" type="ORF">E2C01_052993</name>
</gene>
<organism evidence="2 3">
    <name type="scientific">Portunus trituberculatus</name>
    <name type="common">Swimming crab</name>
    <name type="synonym">Neptunus trituberculatus</name>
    <dbReference type="NCBI Taxonomy" id="210409"/>
    <lineage>
        <taxon>Eukaryota</taxon>
        <taxon>Metazoa</taxon>
        <taxon>Ecdysozoa</taxon>
        <taxon>Arthropoda</taxon>
        <taxon>Crustacea</taxon>
        <taxon>Multicrustacea</taxon>
        <taxon>Malacostraca</taxon>
        <taxon>Eumalacostraca</taxon>
        <taxon>Eucarida</taxon>
        <taxon>Decapoda</taxon>
        <taxon>Pleocyemata</taxon>
        <taxon>Brachyura</taxon>
        <taxon>Eubrachyura</taxon>
        <taxon>Portunoidea</taxon>
        <taxon>Portunidae</taxon>
        <taxon>Portuninae</taxon>
        <taxon>Portunus</taxon>
    </lineage>
</organism>
<evidence type="ECO:0000313" key="3">
    <source>
        <dbReference type="Proteomes" id="UP000324222"/>
    </source>
</evidence>
<accession>A0A5B7GPM5</accession>
<dbReference type="AlphaFoldDB" id="A0A5B7GPM5"/>
<evidence type="ECO:0000313" key="2">
    <source>
        <dbReference type="EMBL" id="MPC58978.1"/>
    </source>
</evidence>
<name>A0A5B7GPM5_PORTR</name>